<evidence type="ECO:0000256" key="8">
    <source>
        <dbReference type="ARBA" id="ARBA00023170"/>
    </source>
</evidence>
<feature type="domain" description="NR LBD" evidence="11">
    <location>
        <begin position="83"/>
        <end position="330"/>
    </location>
</feature>
<protein>
    <submittedName>
        <fullName evidence="12">Protein CBR-NHR-233</fullName>
    </submittedName>
</protein>
<dbReference type="RefSeq" id="XP_002637995.1">
    <property type="nucleotide sequence ID" value="XM_002637949.1"/>
</dbReference>
<keyword evidence="5" id="KW-0805">Transcription regulation</keyword>
<reference evidence="12 13" key="1">
    <citation type="journal article" date="2003" name="PLoS Biol.">
        <title>The genome sequence of Caenorhabditis briggsae: a platform for comparative genomics.</title>
        <authorList>
            <person name="Stein L.D."/>
            <person name="Bao Z."/>
            <person name="Blasiar D."/>
            <person name="Blumenthal T."/>
            <person name="Brent M.R."/>
            <person name="Chen N."/>
            <person name="Chinwalla A."/>
            <person name="Clarke L."/>
            <person name="Clee C."/>
            <person name="Coghlan A."/>
            <person name="Coulson A."/>
            <person name="D'Eustachio P."/>
            <person name="Fitch D.H."/>
            <person name="Fulton L.A."/>
            <person name="Fulton R.E."/>
            <person name="Griffiths-Jones S."/>
            <person name="Harris T.W."/>
            <person name="Hillier L.W."/>
            <person name="Kamath R."/>
            <person name="Kuwabara P.E."/>
            <person name="Mardis E.R."/>
            <person name="Marra M.A."/>
            <person name="Miner T.L."/>
            <person name="Minx P."/>
            <person name="Mullikin J.C."/>
            <person name="Plumb R.W."/>
            <person name="Rogers J."/>
            <person name="Schein J.E."/>
            <person name="Sohrmann M."/>
            <person name="Spieth J."/>
            <person name="Stajich J.E."/>
            <person name="Wei C."/>
            <person name="Willey D."/>
            <person name="Wilson R.K."/>
            <person name="Durbin R."/>
            <person name="Waterston R.H."/>
        </authorList>
    </citation>
    <scope>NUCLEOTIDE SEQUENCE [LARGE SCALE GENOMIC DNA]</scope>
    <source>
        <strain evidence="12 13">AF16</strain>
    </source>
</reference>
<dbReference type="GO" id="GO:0003700">
    <property type="term" value="F:DNA-binding transcription factor activity"/>
    <property type="evidence" value="ECO:0007669"/>
    <property type="project" value="InterPro"/>
</dbReference>
<keyword evidence="13" id="KW-1185">Reference proteome</keyword>
<name>A8WYJ6_CAEBR</name>
<reference evidence="12 13" key="2">
    <citation type="journal article" date="2011" name="PLoS Genet.">
        <title>Caenorhabditis briggsae recombinant inbred line genotypes reveal inter-strain incompatibility and the evolution of recombination.</title>
        <authorList>
            <person name="Ross J.A."/>
            <person name="Koboldt D.C."/>
            <person name="Staisch J.E."/>
            <person name="Chamberlin H.M."/>
            <person name="Gupta B.P."/>
            <person name="Miller R.D."/>
            <person name="Baird S.E."/>
            <person name="Haag E.S."/>
        </authorList>
    </citation>
    <scope>NUCLEOTIDE SEQUENCE [LARGE SCALE GENOMIC DNA]</scope>
    <source>
        <strain evidence="12 13">AF16</strain>
    </source>
</reference>
<dbReference type="WormBase" id="CBG04819">
    <property type="protein sequence ID" value="CBP15136"/>
    <property type="gene ID" value="WBGene00027423"/>
    <property type="gene designation" value="Cbr-nhr-233.2"/>
</dbReference>
<proteinExistence type="inferred from homology"/>
<evidence type="ECO:0000259" key="11">
    <source>
        <dbReference type="PROSITE" id="PS51843"/>
    </source>
</evidence>
<keyword evidence="4" id="KW-0862">Zinc</keyword>
<evidence type="ECO:0000256" key="1">
    <source>
        <dbReference type="ARBA" id="ARBA00005993"/>
    </source>
</evidence>
<dbReference type="OMA" id="NTIFNCY"/>
<evidence type="ECO:0000313" key="12">
    <source>
        <dbReference type="EMBL" id="CAP25454.1"/>
    </source>
</evidence>
<dbReference type="Gene3D" id="1.10.565.10">
    <property type="entry name" value="Retinoid X Receptor"/>
    <property type="match status" value="1"/>
</dbReference>
<dbReference type="HOGENOM" id="CLU_007368_3_0_1"/>
<evidence type="ECO:0000259" key="10">
    <source>
        <dbReference type="PROSITE" id="PS51030"/>
    </source>
</evidence>
<dbReference type="KEGG" id="cbr:CBG_04819"/>
<dbReference type="GeneID" id="8579992"/>
<dbReference type="GO" id="GO:0008270">
    <property type="term" value="F:zinc ion binding"/>
    <property type="evidence" value="ECO:0007669"/>
    <property type="project" value="UniProtKB-KW"/>
</dbReference>
<gene>
    <name evidence="14" type="primary">nhr-233.2</name>
    <name evidence="12" type="synonym">Cbr-nhr-233</name>
    <name evidence="14" type="synonym">nhr-233</name>
    <name evidence="14" type="ORF">CBG04819</name>
    <name evidence="12" type="ORF">CBG_04819</name>
</gene>
<evidence type="ECO:0000256" key="9">
    <source>
        <dbReference type="ARBA" id="ARBA00023242"/>
    </source>
</evidence>
<dbReference type="InterPro" id="IPR035500">
    <property type="entry name" value="NHR-like_dom_sf"/>
</dbReference>
<dbReference type="Pfam" id="PF00104">
    <property type="entry name" value="Hormone_recep"/>
    <property type="match status" value="1"/>
</dbReference>
<evidence type="ECO:0000256" key="5">
    <source>
        <dbReference type="ARBA" id="ARBA00023015"/>
    </source>
</evidence>
<dbReference type="PROSITE" id="PS51843">
    <property type="entry name" value="NR_LBD"/>
    <property type="match status" value="1"/>
</dbReference>
<dbReference type="Gene3D" id="3.30.50.10">
    <property type="entry name" value="Erythroid Transcription Factor GATA-1, subunit A"/>
    <property type="match status" value="1"/>
</dbReference>
<evidence type="ECO:0000256" key="2">
    <source>
        <dbReference type="ARBA" id="ARBA00022723"/>
    </source>
</evidence>
<dbReference type="STRING" id="6238.A8WYJ6"/>
<evidence type="ECO:0000256" key="6">
    <source>
        <dbReference type="ARBA" id="ARBA00023125"/>
    </source>
</evidence>
<dbReference type="SMART" id="SM00430">
    <property type="entry name" value="HOLI"/>
    <property type="match status" value="1"/>
</dbReference>
<dbReference type="SMART" id="SM00399">
    <property type="entry name" value="ZnF_C4"/>
    <property type="match status" value="1"/>
</dbReference>
<dbReference type="PRINTS" id="PR00047">
    <property type="entry name" value="STROIDFINGER"/>
</dbReference>
<evidence type="ECO:0000313" key="14">
    <source>
        <dbReference type="WormBase" id="CBG04819"/>
    </source>
</evidence>
<evidence type="ECO:0000313" key="13">
    <source>
        <dbReference type="Proteomes" id="UP000008549"/>
    </source>
</evidence>
<dbReference type="Proteomes" id="UP000008549">
    <property type="component" value="Unassembled WGS sequence"/>
</dbReference>
<dbReference type="SUPFAM" id="SSF48508">
    <property type="entry name" value="Nuclear receptor ligand-binding domain"/>
    <property type="match status" value="1"/>
</dbReference>
<sequence>MVHVARNCVICQRLTSDFSYGVDCCNACKMFFRRHVVKESPLKPCVSGNGECSSDTLAGCQFCRFHKCLQSGMTLEPLIPKPPLNELFEKLSKLDSYRYQILCNYYPIDPDLNVATVLFFKRVIYTERDPGSQMNFTSWIYMSALATIEFMKMFAFLYLAKPEDQLILTKSSFMNVSSFCAAFRVYSSNQEVLSFPDGSDVLPHEFENSRLEEVGNCIRRRLISKFIDLKINKEEFLLLLVLIFCNPALPNLSETGQILVSTYQNVYSSALFHYCLQKYEKCGPIRYTELLSVISVVGKHSEDVNNYYVILQLHGLDYSIPSIVREGINLL</sequence>
<dbReference type="PANTHER" id="PTHR45886">
    <property type="entry name" value="NUCLEAR HORMONE RECEPTOR FAMILY-RELATED-RELATED"/>
    <property type="match status" value="1"/>
</dbReference>
<keyword evidence="7" id="KW-0804">Transcription</keyword>
<keyword evidence="9" id="KW-0539">Nucleus</keyword>
<dbReference type="SUPFAM" id="SSF57716">
    <property type="entry name" value="Glucocorticoid receptor-like (DNA-binding domain)"/>
    <property type="match status" value="1"/>
</dbReference>
<dbReference type="CTD" id="8579992"/>
<dbReference type="AlphaFoldDB" id="A8WYJ6"/>
<dbReference type="GO" id="GO:0043565">
    <property type="term" value="F:sequence-specific DNA binding"/>
    <property type="evidence" value="ECO:0007669"/>
    <property type="project" value="InterPro"/>
</dbReference>
<dbReference type="InterPro" id="IPR000536">
    <property type="entry name" value="Nucl_hrmn_rcpt_lig-bd"/>
</dbReference>
<keyword evidence="6" id="KW-0238">DNA-binding</keyword>
<keyword evidence="2" id="KW-0479">Metal-binding</keyword>
<comment type="similarity">
    <text evidence="1">Belongs to the nuclear hormone receptor family.</text>
</comment>
<dbReference type="PANTHER" id="PTHR45886:SF18">
    <property type="entry name" value="NR LBD DOMAIN-CONTAINING PROTEIN-RELATED"/>
    <property type="match status" value="1"/>
</dbReference>
<dbReference type="eggNOG" id="ENOG502THM8">
    <property type="taxonomic scope" value="Eukaryota"/>
</dbReference>
<dbReference type="InParanoid" id="A8WYJ6"/>
<evidence type="ECO:0000256" key="4">
    <source>
        <dbReference type="ARBA" id="ARBA00022833"/>
    </source>
</evidence>
<evidence type="ECO:0000256" key="3">
    <source>
        <dbReference type="ARBA" id="ARBA00022771"/>
    </source>
</evidence>
<accession>A8WYJ6</accession>
<evidence type="ECO:0000256" key="7">
    <source>
        <dbReference type="ARBA" id="ARBA00023163"/>
    </source>
</evidence>
<keyword evidence="8" id="KW-0675">Receptor</keyword>
<dbReference type="InterPro" id="IPR001628">
    <property type="entry name" value="Znf_hrmn_rcpt"/>
</dbReference>
<organism evidence="12 13">
    <name type="scientific">Caenorhabditis briggsae</name>
    <dbReference type="NCBI Taxonomy" id="6238"/>
    <lineage>
        <taxon>Eukaryota</taxon>
        <taxon>Metazoa</taxon>
        <taxon>Ecdysozoa</taxon>
        <taxon>Nematoda</taxon>
        <taxon>Chromadorea</taxon>
        <taxon>Rhabditida</taxon>
        <taxon>Rhabditina</taxon>
        <taxon>Rhabditomorpha</taxon>
        <taxon>Rhabditoidea</taxon>
        <taxon>Rhabditidae</taxon>
        <taxon>Peloderinae</taxon>
        <taxon>Caenorhabditis</taxon>
    </lineage>
</organism>
<dbReference type="EMBL" id="HE601135">
    <property type="protein sequence ID" value="CAP25454.1"/>
    <property type="molecule type" value="Genomic_DNA"/>
</dbReference>
<dbReference type="InterPro" id="IPR013088">
    <property type="entry name" value="Znf_NHR/GATA"/>
</dbReference>
<keyword evidence="3" id="KW-0863">Zinc-finger</keyword>
<feature type="domain" description="Nuclear receptor" evidence="10">
    <location>
        <begin position="5"/>
        <end position="80"/>
    </location>
</feature>
<dbReference type="PROSITE" id="PS51030">
    <property type="entry name" value="NUCLEAR_REC_DBD_2"/>
    <property type="match status" value="1"/>
</dbReference>
<dbReference type="Pfam" id="PF00105">
    <property type="entry name" value="zf-C4"/>
    <property type="match status" value="1"/>
</dbReference>